<keyword evidence="5" id="KW-1185">Reference proteome</keyword>
<dbReference type="InterPro" id="IPR012462">
    <property type="entry name" value="UFSP1/2_DUB_cat"/>
</dbReference>
<gene>
    <name evidence="4" type="ORF">BJ875DRAFT_61143</name>
</gene>
<feature type="region of interest" description="Disordered" evidence="2">
    <location>
        <begin position="87"/>
        <end position="109"/>
    </location>
</feature>
<dbReference type="Pfam" id="PF07910">
    <property type="entry name" value="Peptidase_C78"/>
    <property type="match status" value="1"/>
</dbReference>
<dbReference type="AlphaFoldDB" id="A0A9P7YGB6"/>
<feature type="region of interest" description="Disordered" evidence="2">
    <location>
        <begin position="152"/>
        <end position="175"/>
    </location>
</feature>
<feature type="domain" description="UFSP1/2/DUB catalytic" evidence="3">
    <location>
        <begin position="262"/>
        <end position="491"/>
    </location>
</feature>
<accession>A0A9P7YGB6</accession>
<dbReference type="OrthoDB" id="288987at2759"/>
<sequence>MTESLSKDCPFCGFKTDNEYQILLHMETLHSEDNSSPFVVKDNEINGTAVDEDEEVQSSRCPVEGCGEELLARELDSHLELHAAEQENDSGLDHGHHIPKKMERGSKIGESFDTRLSYALRNIDDQDDSASSSHSHTPDHQAEAKTAWKGILNMPDNNASGNPNARNSSNTSKRRLGVSKSYLGNVYHHILRVTKKSQLGPHHDEKRMPSWLVDVLKGDGETSTMNRLDENGRPKKVKVCPNQSIGILPVLQQLLEQDPNVAYAYLCHFAVRHVSKLKHEGGFCGYRNIQMLTSHINGVKSQGYQIFKDKIPSIFDIQEHVEMAWDLGINVDGRTETGGIRGTRKYIGTPEAQAMFCKLGIAVETQAVKSKRHRKDVAPNTPPPPKAHELLFATVEAYFTNDCTDYDPRVRCTNLPPIYFQHPGHSMTIVGFEKHTDNAKSLIVFDPMYHDPASVMKHVGIRFNHRNPAEPLKLYRRGSNYLRKYDQFEILKLCPPAGQKGTFEVSGPDSKNVVS</sequence>
<dbReference type="EMBL" id="MU251521">
    <property type="protein sequence ID" value="KAG9232987.1"/>
    <property type="molecule type" value="Genomic_DNA"/>
</dbReference>
<dbReference type="Gene3D" id="3.90.70.130">
    <property type="match status" value="1"/>
</dbReference>
<evidence type="ECO:0000256" key="1">
    <source>
        <dbReference type="ARBA" id="ARBA00022801"/>
    </source>
</evidence>
<comment type="caution">
    <text evidence="4">The sequence shown here is derived from an EMBL/GenBank/DDBJ whole genome shotgun (WGS) entry which is preliminary data.</text>
</comment>
<dbReference type="GO" id="GO:0016787">
    <property type="term" value="F:hydrolase activity"/>
    <property type="evidence" value="ECO:0007669"/>
    <property type="project" value="UniProtKB-KW"/>
</dbReference>
<protein>
    <submittedName>
        <fullName evidence="4">Peptidase family C78-domain-containing protein</fullName>
    </submittedName>
</protein>
<evidence type="ECO:0000256" key="2">
    <source>
        <dbReference type="SAM" id="MobiDB-lite"/>
    </source>
</evidence>
<feature type="region of interest" description="Disordered" evidence="2">
    <location>
        <begin position="125"/>
        <end position="144"/>
    </location>
</feature>
<dbReference type="Proteomes" id="UP000824998">
    <property type="component" value="Unassembled WGS sequence"/>
</dbReference>
<evidence type="ECO:0000259" key="3">
    <source>
        <dbReference type="Pfam" id="PF07910"/>
    </source>
</evidence>
<keyword evidence="1" id="KW-0378">Hydrolase</keyword>
<evidence type="ECO:0000313" key="5">
    <source>
        <dbReference type="Proteomes" id="UP000824998"/>
    </source>
</evidence>
<reference evidence="4" key="1">
    <citation type="journal article" date="2021" name="IMA Fungus">
        <title>Genomic characterization of three marine fungi, including Emericellopsis atlantica sp. nov. with signatures of a generalist lifestyle and marine biomass degradation.</title>
        <authorList>
            <person name="Hagestad O.C."/>
            <person name="Hou L."/>
            <person name="Andersen J.H."/>
            <person name="Hansen E.H."/>
            <person name="Altermark B."/>
            <person name="Li C."/>
            <person name="Kuhnert E."/>
            <person name="Cox R.J."/>
            <person name="Crous P.W."/>
            <person name="Spatafora J.W."/>
            <person name="Lail K."/>
            <person name="Amirebrahimi M."/>
            <person name="Lipzen A."/>
            <person name="Pangilinan J."/>
            <person name="Andreopoulos W."/>
            <person name="Hayes R.D."/>
            <person name="Ng V."/>
            <person name="Grigoriev I.V."/>
            <person name="Jackson S.A."/>
            <person name="Sutton T.D.S."/>
            <person name="Dobson A.D.W."/>
            <person name="Rama T."/>
        </authorList>
    </citation>
    <scope>NUCLEOTIDE SEQUENCE</scope>
    <source>
        <strain evidence="4">TRa018bII</strain>
    </source>
</reference>
<name>A0A9P7YGB6_9HELO</name>
<proteinExistence type="predicted"/>
<evidence type="ECO:0000313" key="4">
    <source>
        <dbReference type="EMBL" id="KAG9232987.1"/>
    </source>
</evidence>
<feature type="compositionally biased region" description="Polar residues" evidence="2">
    <location>
        <begin position="155"/>
        <end position="171"/>
    </location>
</feature>
<organism evidence="4 5">
    <name type="scientific">Amylocarpus encephaloides</name>
    <dbReference type="NCBI Taxonomy" id="45428"/>
    <lineage>
        <taxon>Eukaryota</taxon>
        <taxon>Fungi</taxon>
        <taxon>Dikarya</taxon>
        <taxon>Ascomycota</taxon>
        <taxon>Pezizomycotina</taxon>
        <taxon>Leotiomycetes</taxon>
        <taxon>Helotiales</taxon>
        <taxon>Helotiales incertae sedis</taxon>
        <taxon>Amylocarpus</taxon>
    </lineage>
</organism>